<dbReference type="GeneID" id="16071243"/>
<evidence type="ECO:0000259" key="5">
    <source>
        <dbReference type="Pfam" id="PF13925"/>
    </source>
</evidence>
<keyword evidence="2" id="KW-0963">Cytoplasm</keyword>
<proteinExistence type="predicted"/>
<evidence type="ECO:0000256" key="3">
    <source>
        <dbReference type="ARBA" id="ARBA00023212"/>
    </source>
</evidence>
<dbReference type="EMBL" id="GL832977">
    <property type="protein sequence ID" value="EGD77341.1"/>
    <property type="molecule type" value="Genomic_DNA"/>
</dbReference>
<dbReference type="GO" id="GO:0005730">
    <property type="term" value="C:nucleolus"/>
    <property type="evidence" value="ECO:0007669"/>
    <property type="project" value="TreeGrafter"/>
</dbReference>
<feature type="compositionally biased region" description="Low complexity" evidence="4">
    <location>
        <begin position="84"/>
        <end position="105"/>
    </location>
</feature>
<dbReference type="Pfam" id="PF13925">
    <property type="entry name" value="Katanin_con80"/>
    <property type="match status" value="1"/>
</dbReference>
<name>F2UJP2_SALR5</name>
<dbReference type="KEGG" id="sre:PTSG_08437"/>
<dbReference type="AlphaFoldDB" id="F2UJP2"/>
<dbReference type="OrthoDB" id="8754475at2759"/>
<dbReference type="PANTHER" id="PTHR14682:SF1">
    <property type="entry name" value="KATNB1-LIKE PROTEIN 1"/>
    <property type="match status" value="1"/>
</dbReference>
<keyword evidence="7" id="KW-1185">Reference proteome</keyword>
<feature type="domain" description="Katanin p80 subunit C-terminal" evidence="5">
    <location>
        <begin position="148"/>
        <end position="297"/>
    </location>
</feature>
<dbReference type="GO" id="GO:0005856">
    <property type="term" value="C:cytoskeleton"/>
    <property type="evidence" value="ECO:0007669"/>
    <property type="project" value="UniProtKB-SubCell"/>
</dbReference>
<feature type="compositionally biased region" description="Basic residues" evidence="4">
    <location>
        <begin position="113"/>
        <end position="123"/>
    </location>
</feature>
<comment type="subcellular location">
    <subcellularLocation>
        <location evidence="1">Cytoplasm</location>
        <location evidence="1">Cytoskeleton</location>
    </subcellularLocation>
</comment>
<dbReference type="InterPro" id="IPR042404">
    <property type="entry name" value="KATNBL1"/>
</dbReference>
<evidence type="ECO:0000313" key="7">
    <source>
        <dbReference type="Proteomes" id="UP000007799"/>
    </source>
</evidence>
<protein>
    <recommendedName>
        <fullName evidence="5">Katanin p80 subunit C-terminal domain-containing protein</fullName>
    </recommendedName>
</protein>
<reference evidence="6" key="1">
    <citation type="submission" date="2009-08" db="EMBL/GenBank/DDBJ databases">
        <title>Annotation of Salpingoeca rosetta.</title>
        <authorList>
            <consortium name="The Broad Institute Genome Sequencing Platform"/>
            <person name="Russ C."/>
            <person name="Cuomo C."/>
            <person name="Burger G."/>
            <person name="Gray M.W."/>
            <person name="Holland P.W.H."/>
            <person name="King N."/>
            <person name="Lang F.B.F."/>
            <person name="Roger A.J."/>
            <person name="Ruiz-Trillo I."/>
            <person name="Young S.K."/>
            <person name="Zeng Q."/>
            <person name="Gargeya S."/>
            <person name="Alvarado L."/>
            <person name="Berlin A."/>
            <person name="Chapman S.B."/>
            <person name="Chen Z."/>
            <person name="Freedman E."/>
            <person name="Gellesch M."/>
            <person name="Goldberg J."/>
            <person name="Griggs A."/>
            <person name="Gujja S."/>
            <person name="Heilman E."/>
            <person name="Heiman D."/>
            <person name="Howarth C."/>
            <person name="Mehta T."/>
            <person name="Neiman D."/>
            <person name="Pearson M."/>
            <person name="Roberts A."/>
            <person name="Saif S."/>
            <person name="Shea T."/>
            <person name="Shenoy N."/>
            <person name="Sisk P."/>
            <person name="Stolte C."/>
            <person name="Sykes S."/>
            <person name="White J."/>
            <person name="Yandava C."/>
            <person name="Haas B."/>
            <person name="Nusbaum C."/>
            <person name="Birren B."/>
        </authorList>
    </citation>
    <scope>NUCLEOTIDE SEQUENCE [LARGE SCALE GENOMIC DNA]</scope>
    <source>
        <strain evidence="6">ATCC 50818</strain>
    </source>
</reference>
<feature type="compositionally biased region" description="Low complexity" evidence="4">
    <location>
        <begin position="34"/>
        <end position="54"/>
    </location>
</feature>
<dbReference type="Proteomes" id="UP000007799">
    <property type="component" value="Unassembled WGS sequence"/>
</dbReference>
<dbReference type="GO" id="GO:0008017">
    <property type="term" value="F:microtubule binding"/>
    <property type="evidence" value="ECO:0007669"/>
    <property type="project" value="InterPro"/>
</dbReference>
<evidence type="ECO:0000256" key="2">
    <source>
        <dbReference type="ARBA" id="ARBA00022490"/>
    </source>
</evidence>
<dbReference type="InterPro" id="IPR028021">
    <property type="entry name" value="Katanin_C-terminal"/>
</dbReference>
<sequence length="313" mass="33433">MVVPKFCQPLLPHNDNDHSRQPTTKTTTTRRHTTTSSSRTSSSQSASPRTPSFSKSKFISHLNGGDERHRQPLRPSNNGAGPYAARPATGSSSSSASSASSASSVPPGPSAYKARKPASRAARRSAATTSVQEQEHVLRALSKALDEGHATVITALTARLVNVKAARVVVDQGLDAVLSTVVHVNDPALLVDVSAYIAEELRKPESREKTSLGACLEVLPLVELLIKKPFEEYISAGLRIVDAIVDAWKDDLRTAARQANAMNPKDVGSVNLQNVFLKLITIQTAVEKLAKRPDVSTHTLASALHTKLSALSS</sequence>
<evidence type="ECO:0000313" key="6">
    <source>
        <dbReference type="EMBL" id="EGD77341.1"/>
    </source>
</evidence>
<gene>
    <name evidence="6" type="ORF">PTSG_08437</name>
</gene>
<dbReference type="RefSeq" id="XP_004990685.1">
    <property type="nucleotide sequence ID" value="XM_004990628.1"/>
</dbReference>
<keyword evidence="3" id="KW-0206">Cytoskeleton</keyword>
<evidence type="ECO:0000256" key="1">
    <source>
        <dbReference type="ARBA" id="ARBA00004245"/>
    </source>
</evidence>
<accession>F2UJP2</accession>
<feature type="region of interest" description="Disordered" evidence="4">
    <location>
        <begin position="1"/>
        <end position="133"/>
    </location>
</feature>
<organism evidence="7">
    <name type="scientific">Salpingoeca rosetta (strain ATCC 50818 / BSB-021)</name>
    <dbReference type="NCBI Taxonomy" id="946362"/>
    <lineage>
        <taxon>Eukaryota</taxon>
        <taxon>Choanoflagellata</taxon>
        <taxon>Craspedida</taxon>
        <taxon>Salpingoecidae</taxon>
        <taxon>Salpingoeca</taxon>
    </lineage>
</organism>
<dbReference type="InParanoid" id="F2UJP2"/>
<evidence type="ECO:0000256" key="4">
    <source>
        <dbReference type="SAM" id="MobiDB-lite"/>
    </source>
</evidence>
<dbReference type="PANTHER" id="PTHR14682">
    <property type="entry name" value="KATNB1-LIKE PROTEIN 1"/>
    <property type="match status" value="1"/>
</dbReference>
<dbReference type="STRING" id="946362.F2UJP2"/>